<dbReference type="KEGG" id="bfn:OI25_3013"/>
<dbReference type="Pfam" id="PF02515">
    <property type="entry name" value="CoA_transf_3"/>
    <property type="match status" value="1"/>
</dbReference>
<dbReference type="Proteomes" id="UP000032614">
    <property type="component" value="Chromosome 1"/>
</dbReference>
<dbReference type="InterPro" id="IPR044855">
    <property type="entry name" value="CoA-Trfase_III_dom3_sf"/>
</dbReference>
<dbReference type="InterPro" id="IPR050483">
    <property type="entry name" value="CoA-transferase_III_domain"/>
</dbReference>
<dbReference type="EMBL" id="CP010026">
    <property type="protein sequence ID" value="AJZ57927.1"/>
    <property type="molecule type" value="Genomic_DNA"/>
</dbReference>
<evidence type="ECO:0000313" key="2">
    <source>
        <dbReference type="EMBL" id="AJZ57927.1"/>
    </source>
</evidence>
<dbReference type="Gene3D" id="3.40.50.10540">
    <property type="entry name" value="Crotonobetainyl-coa:carnitine coa-transferase, domain 1"/>
    <property type="match status" value="1"/>
</dbReference>
<dbReference type="GeneID" id="66516939"/>
<organism evidence="2 3">
    <name type="scientific">Paraburkholderia fungorum</name>
    <dbReference type="NCBI Taxonomy" id="134537"/>
    <lineage>
        <taxon>Bacteria</taxon>
        <taxon>Pseudomonadati</taxon>
        <taxon>Pseudomonadota</taxon>
        <taxon>Betaproteobacteria</taxon>
        <taxon>Burkholderiales</taxon>
        <taxon>Burkholderiaceae</taxon>
        <taxon>Paraburkholderia</taxon>
    </lineage>
</organism>
<keyword evidence="1" id="KW-0808">Transferase</keyword>
<dbReference type="SUPFAM" id="SSF89796">
    <property type="entry name" value="CoA-transferase family III (CaiB/BaiF)"/>
    <property type="match status" value="1"/>
</dbReference>
<name>A0AAU8SWS7_9BURK</name>
<evidence type="ECO:0000313" key="3">
    <source>
        <dbReference type="Proteomes" id="UP000032614"/>
    </source>
</evidence>
<sequence>MTSLDGLRVIDLSRVLGGPFCTQLLADHGATVIKVEPPQGDETRGWGPPFKGDASAYFIGVNRNKLGMALDLAQPQAREVLLDLLADADVLVENFKPGTMEKWGLGFEQCLSTRFPKLIHCRVSGFGASGPLGAMPGYDAVVQAMSGLMSVNGERNAQPLRMGVPVIDIVTGMNAAIAILLALHAREKSGRGQFVEATLYDSGVSLMHPHLPNYYLSGRSAGRSGNAHPNICPYDMFPTLTVPVFLAIGNDGQFAKFAELAGAPSLAADKRFMTNAQRLEHSAALREEIEQLLTNIDGVTFAEVLMKAGVPCGAVSDTASMAIHPHTLHRGMVVKIADYVGTGSAVKLSETGPEYRLPPPLFAEHARQILEALGYDEQKISCMFETGVVPFAIKGAA</sequence>
<accession>A0AAU8SWS7</accession>
<evidence type="ECO:0000256" key="1">
    <source>
        <dbReference type="ARBA" id="ARBA00022679"/>
    </source>
</evidence>
<dbReference type="AlphaFoldDB" id="A0AAU8SWS7"/>
<dbReference type="PANTHER" id="PTHR48207">
    <property type="entry name" value="SUCCINATE--HYDROXYMETHYLGLUTARATE COA-TRANSFERASE"/>
    <property type="match status" value="1"/>
</dbReference>
<protein>
    <submittedName>
        <fullName evidence="2">CoA-transferase III family protein</fullName>
    </submittedName>
</protein>
<dbReference type="Gene3D" id="3.30.1540.10">
    <property type="entry name" value="formyl-coa transferase, domain 3"/>
    <property type="match status" value="1"/>
</dbReference>
<reference evidence="2 3" key="1">
    <citation type="journal article" date="2015" name="Genome Announc.">
        <title>Complete genome sequences for 59 burkholderia isolates, both pathogenic and near neighbor.</title>
        <authorList>
            <person name="Johnson S.L."/>
            <person name="Bishop-Lilly K.A."/>
            <person name="Ladner J.T."/>
            <person name="Daligault H.E."/>
            <person name="Davenport K.W."/>
            <person name="Jaissle J."/>
            <person name="Frey K.G."/>
            <person name="Koroleva G.I."/>
            <person name="Bruce D.C."/>
            <person name="Coyne S.R."/>
            <person name="Broomall S.M."/>
            <person name="Li P.E."/>
            <person name="Teshima H."/>
            <person name="Gibbons H.S."/>
            <person name="Palacios G.F."/>
            <person name="Rosenzweig C.N."/>
            <person name="Redden C.L."/>
            <person name="Xu Y."/>
            <person name="Minogue T.D."/>
            <person name="Chain P.S."/>
        </authorList>
    </citation>
    <scope>NUCLEOTIDE SEQUENCE [LARGE SCALE GENOMIC DNA]</scope>
    <source>
        <strain evidence="2 3">ATCC BAA-463</strain>
    </source>
</reference>
<gene>
    <name evidence="2" type="ORF">OI25_3013</name>
</gene>
<dbReference type="RefSeq" id="WP_046568713.1">
    <property type="nucleotide sequence ID" value="NZ_CP010026.1"/>
</dbReference>
<dbReference type="GO" id="GO:0008410">
    <property type="term" value="F:CoA-transferase activity"/>
    <property type="evidence" value="ECO:0007669"/>
    <property type="project" value="TreeGrafter"/>
</dbReference>
<dbReference type="PANTHER" id="PTHR48207:SF3">
    <property type="entry name" value="SUCCINATE--HYDROXYMETHYLGLUTARATE COA-TRANSFERASE"/>
    <property type="match status" value="1"/>
</dbReference>
<dbReference type="InterPro" id="IPR023606">
    <property type="entry name" value="CoA-Trfase_III_dom_1_sf"/>
</dbReference>
<dbReference type="InterPro" id="IPR003673">
    <property type="entry name" value="CoA-Trfase_fam_III"/>
</dbReference>
<proteinExistence type="predicted"/>